<evidence type="ECO:0000259" key="7">
    <source>
        <dbReference type="SMART" id="SM01007"/>
    </source>
</evidence>
<dbReference type="RefSeq" id="WP_379841712.1">
    <property type="nucleotide sequence ID" value="NZ_JBHSMA010000001.1"/>
</dbReference>
<dbReference type="PANTHER" id="PTHR22789:SF8">
    <property type="entry name" value="L-RIBULOSE-5-PHOSPHATE 4-EPIMERASE SGBE"/>
    <property type="match status" value="1"/>
</dbReference>
<reference evidence="9" key="1">
    <citation type="journal article" date="2019" name="Int. J. Syst. Evol. Microbiol.">
        <title>The Global Catalogue of Microorganisms (GCM) 10K type strain sequencing project: providing services to taxonomists for standard genome sequencing and annotation.</title>
        <authorList>
            <consortium name="The Broad Institute Genomics Platform"/>
            <consortium name="The Broad Institute Genome Sequencing Center for Infectious Disease"/>
            <person name="Wu L."/>
            <person name="Ma J."/>
        </authorList>
    </citation>
    <scope>NUCLEOTIDE SEQUENCE [LARGE SCALE GENOMIC DNA]</scope>
    <source>
        <strain evidence="9">CCUG 55250</strain>
    </source>
</reference>
<dbReference type="InterPro" id="IPR001303">
    <property type="entry name" value="Aldolase_II/adducin_N"/>
</dbReference>
<accession>A0ABW0I7N1</accession>
<feature type="domain" description="Class II aldolase/adducin N-terminal" evidence="7">
    <location>
        <begin position="9"/>
        <end position="199"/>
    </location>
</feature>
<evidence type="ECO:0000256" key="5">
    <source>
        <dbReference type="ARBA" id="ARBA00022723"/>
    </source>
</evidence>
<organism evidence="8 9">
    <name type="scientific">Larkinella bovis</name>
    <dbReference type="NCBI Taxonomy" id="683041"/>
    <lineage>
        <taxon>Bacteria</taxon>
        <taxon>Pseudomonadati</taxon>
        <taxon>Bacteroidota</taxon>
        <taxon>Cytophagia</taxon>
        <taxon>Cytophagales</taxon>
        <taxon>Spirosomataceae</taxon>
        <taxon>Larkinella</taxon>
    </lineage>
</organism>
<keyword evidence="5" id="KW-0479">Metal-binding</keyword>
<dbReference type="EMBL" id="JBHSMA010000001">
    <property type="protein sequence ID" value="MFC5408638.1"/>
    <property type="molecule type" value="Genomic_DNA"/>
</dbReference>
<dbReference type="InterPro" id="IPR036409">
    <property type="entry name" value="Aldolase_II/adducin_N_sf"/>
</dbReference>
<evidence type="ECO:0000256" key="6">
    <source>
        <dbReference type="ARBA" id="ARBA00022833"/>
    </source>
</evidence>
<dbReference type="EC" id="5.1.3.4" evidence="4"/>
<dbReference type="NCBIfam" id="NF006047">
    <property type="entry name" value="PRK08193.1"/>
    <property type="match status" value="1"/>
</dbReference>
<proteinExistence type="inferred from homology"/>
<evidence type="ECO:0000256" key="1">
    <source>
        <dbReference type="ARBA" id="ARBA00001726"/>
    </source>
</evidence>
<comment type="caution">
    <text evidence="8">The sequence shown here is derived from an EMBL/GenBank/DDBJ whole genome shotgun (WGS) entry which is preliminary data.</text>
</comment>
<dbReference type="InterPro" id="IPR050197">
    <property type="entry name" value="Aldolase_class_II_sugar_metab"/>
</dbReference>
<keyword evidence="8" id="KW-0413">Isomerase</keyword>
<evidence type="ECO:0000256" key="3">
    <source>
        <dbReference type="ARBA" id="ARBA00010037"/>
    </source>
</evidence>
<protein>
    <recommendedName>
        <fullName evidence="4">L-ribulose-5-phosphate 4-epimerase</fullName>
        <ecNumber evidence="4">5.1.3.4</ecNumber>
    </recommendedName>
</protein>
<name>A0ABW0I7N1_9BACT</name>
<evidence type="ECO:0000313" key="8">
    <source>
        <dbReference type="EMBL" id="MFC5408638.1"/>
    </source>
</evidence>
<dbReference type="Gene3D" id="3.40.225.10">
    <property type="entry name" value="Class II aldolase/adducin N-terminal domain"/>
    <property type="match status" value="1"/>
</dbReference>
<comment type="catalytic activity">
    <reaction evidence="1">
        <text>L-ribulose 5-phosphate = D-xylulose 5-phosphate</text>
        <dbReference type="Rhea" id="RHEA:22368"/>
        <dbReference type="ChEBI" id="CHEBI:57737"/>
        <dbReference type="ChEBI" id="CHEBI:58226"/>
        <dbReference type="EC" id="5.1.3.4"/>
    </reaction>
</comment>
<dbReference type="Pfam" id="PF00596">
    <property type="entry name" value="Aldolase_II"/>
    <property type="match status" value="1"/>
</dbReference>
<dbReference type="GO" id="GO:0008742">
    <property type="term" value="F:L-ribulose-phosphate 4-epimerase activity"/>
    <property type="evidence" value="ECO:0007669"/>
    <property type="project" value="UniProtKB-EC"/>
</dbReference>
<gene>
    <name evidence="8" type="ORF">ACFPMF_04925</name>
</gene>
<evidence type="ECO:0000256" key="2">
    <source>
        <dbReference type="ARBA" id="ARBA00001947"/>
    </source>
</evidence>
<keyword evidence="6" id="KW-0862">Zinc</keyword>
<keyword evidence="9" id="KW-1185">Reference proteome</keyword>
<dbReference type="Proteomes" id="UP001596106">
    <property type="component" value="Unassembled WGS sequence"/>
</dbReference>
<sequence>MSQYQALKEEVYEANMEIPRQKLAIYTFGNVSGIDRRAGVVAIKPSGIPYDELTAQDIVLVDLDNRLVEGKMRPSSDTKTHTLLYRHFGHIGGICHTHSTYAVAWAQAMREIPNLGTTHADHLVVSIPVTEVMSDDMIRGDYEHETGNQILNVFREQNLSAEDVEMVLVACHGPFAWGKNPAKAVYNATVLEELAKMAYLTLTINPDTPRIKQSLIDKHYFRKHGKDAYYGQGC</sequence>
<dbReference type="SMART" id="SM01007">
    <property type="entry name" value="Aldolase_II"/>
    <property type="match status" value="1"/>
</dbReference>
<evidence type="ECO:0000256" key="4">
    <source>
        <dbReference type="ARBA" id="ARBA00013186"/>
    </source>
</evidence>
<evidence type="ECO:0000313" key="9">
    <source>
        <dbReference type="Proteomes" id="UP001596106"/>
    </source>
</evidence>
<comment type="similarity">
    <text evidence="3">Belongs to the aldolase class II family. AraD/FucA subfamily.</text>
</comment>
<dbReference type="SUPFAM" id="SSF53639">
    <property type="entry name" value="AraD/HMP-PK domain-like"/>
    <property type="match status" value="1"/>
</dbReference>
<comment type="cofactor">
    <cofactor evidence="2">
        <name>Zn(2+)</name>
        <dbReference type="ChEBI" id="CHEBI:29105"/>
    </cofactor>
</comment>
<dbReference type="PANTHER" id="PTHR22789">
    <property type="entry name" value="FUCULOSE PHOSPHATE ALDOLASE"/>
    <property type="match status" value="1"/>
</dbReference>